<organism evidence="2 3">
    <name type="scientific">Leucocoprinus birnbaumii</name>
    <dbReference type="NCBI Taxonomy" id="56174"/>
    <lineage>
        <taxon>Eukaryota</taxon>
        <taxon>Fungi</taxon>
        <taxon>Dikarya</taxon>
        <taxon>Basidiomycota</taxon>
        <taxon>Agaricomycotina</taxon>
        <taxon>Agaricomycetes</taxon>
        <taxon>Agaricomycetidae</taxon>
        <taxon>Agaricales</taxon>
        <taxon>Agaricineae</taxon>
        <taxon>Agaricaceae</taxon>
        <taxon>Leucocoprinus</taxon>
    </lineage>
</organism>
<proteinExistence type="predicted"/>
<dbReference type="Proteomes" id="UP001213000">
    <property type="component" value="Unassembled WGS sequence"/>
</dbReference>
<dbReference type="Gene3D" id="3.40.50.1820">
    <property type="entry name" value="alpha/beta hydrolase"/>
    <property type="match status" value="1"/>
</dbReference>
<comment type="caution">
    <text evidence="2">The sequence shown here is derived from an EMBL/GenBank/DDBJ whole genome shotgun (WGS) entry which is preliminary data.</text>
</comment>
<gene>
    <name evidence="2" type="ORF">NP233_g1187</name>
</gene>
<dbReference type="InterPro" id="IPR000073">
    <property type="entry name" value="AB_hydrolase_1"/>
</dbReference>
<dbReference type="Pfam" id="PF12697">
    <property type="entry name" value="Abhydrolase_6"/>
    <property type="match status" value="1"/>
</dbReference>
<evidence type="ECO:0000313" key="2">
    <source>
        <dbReference type="EMBL" id="KAJ3575316.1"/>
    </source>
</evidence>
<feature type="domain" description="AB hydrolase-1" evidence="1">
    <location>
        <begin position="43"/>
        <end position="233"/>
    </location>
</feature>
<reference evidence="2" key="1">
    <citation type="submission" date="2022-07" db="EMBL/GenBank/DDBJ databases">
        <title>Genome Sequence of Leucocoprinus birnbaumii.</title>
        <authorList>
            <person name="Buettner E."/>
        </authorList>
    </citation>
    <scope>NUCLEOTIDE SEQUENCE</scope>
    <source>
        <strain evidence="2">VT141</strain>
    </source>
</reference>
<dbReference type="AlphaFoldDB" id="A0AAD5W0H4"/>
<evidence type="ECO:0000313" key="3">
    <source>
        <dbReference type="Proteomes" id="UP001213000"/>
    </source>
</evidence>
<dbReference type="InterPro" id="IPR029058">
    <property type="entry name" value="AB_hydrolase_fold"/>
</dbReference>
<dbReference type="EMBL" id="JANIEX010000041">
    <property type="protein sequence ID" value="KAJ3575316.1"/>
    <property type="molecule type" value="Genomic_DNA"/>
</dbReference>
<sequence length="359" mass="39900">MSAWQAFSKPLPVETLAVDNNGTKLAYTDTGAPSSGPYTTIFAVHGMAFNSGIFEPVQALSKAANVRFVAVTRRNYRGSSPFTEEELRVVNRGSEEEKTAFVVNRGLEFLNFIDKFLMQNQIPVQAAQNGAPGGIVVLGWSLGNTVALSAIANLKSATPEVQTRLGPLIHTLIIHEPARNILGHAPDHRNWAPWHLVDQTIPEDAEMGFFTWWISAYFEHRDVEDRSGSGLYFHVPSFKRPPTVYNLASAGRLDIIEESAAKIDIPYQIFFFPQYQASYNVLFTKEGRALLPNMKAFFIGCELSPAFGPSTVWMVQDHDREHGGGFVTSKLVKGINHFSMWDDPEITLKAYQDCIAGIF</sequence>
<protein>
    <recommendedName>
        <fullName evidence="1">AB hydrolase-1 domain-containing protein</fullName>
    </recommendedName>
</protein>
<name>A0AAD5W0H4_9AGAR</name>
<accession>A0AAD5W0H4</accession>
<dbReference type="SUPFAM" id="SSF53474">
    <property type="entry name" value="alpha/beta-Hydrolases"/>
    <property type="match status" value="1"/>
</dbReference>
<evidence type="ECO:0000259" key="1">
    <source>
        <dbReference type="Pfam" id="PF12697"/>
    </source>
</evidence>
<keyword evidence="3" id="KW-1185">Reference proteome</keyword>